<comment type="subcellular location">
    <subcellularLocation>
        <location evidence="1">Cytoplasm</location>
    </subcellularLocation>
</comment>
<keyword evidence="13" id="KW-1185">Reference proteome</keyword>
<dbReference type="PANTHER" id="PTHR22969:SF17">
    <property type="entry name" value="INHIBITOR OF NUCLEAR FACTOR KAPPA-B KINASE SUBUNIT BETA"/>
    <property type="match status" value="1"/>
</dbReference>
<dbReference type="EMBL" id="JAKMXF010000210">
    <property type="protein sequence ID" value="KAI6655024.1"/>
    <property type="molecule type" value="Genomic_DNA"/>
</dbReference>
<dbReference type="Gene3D" id="1.10.510.10">
    <property type="entry name" value="Transferase(Phosphotransferase) domain 1"/>
    <property type="match status" value="1"/>
</dbReference>
<name>A0AAV7K361_9METZ</name>
<evidence type="ECO:0000256" key="5">
    <source>
        <dbReference type="ARBA" id="ARBA00022679"/>
    </source>
</evidence>
<dbReference type="PANTHER" id="PTHR22969">
    <property type="entry name" value="IKB KINASE"/>
    <property type="match status" value="1"/>
</dbReference>
<reference evidence="12 13" key="1">
    <citation type="journal article" date="2023" name="BMC Biol.">
        <title>The compact genome of the sponge Oopsacas minuta (Hexactinellida) is lacking key metazoan core genes.</title>
        <authorList>
            <person name="Santini S."/>
            <person name="Schenkelaars Q."/>
            <person name="Jourda C."/>
            <person name="Duchesne M."/>
            <person name="Belahbib H."/>
            <person name="Rocher C."/>
            <person name="Selva M."/>
            <person name="Riesgo A."/>
            <person name="Vervoort M."/>
            <person name="Leys S.P."/>
            <person name="Kodjabachian L."/>
            <person name="Le Bivic A."/>
            <person name="Borchiellini C."/>
            <person name="Claverie J.M."/>
            <person name="Renard E."/>
        </authorList>
    </citation>
    <scope>NUCLEOTIDE SEQUENCE [LARGE SCALE GENOMIC DNA]</scope>
    <source>
        <strain evidence="12">SPO-2</strain>
    </source>
</reference>
<evidence type="ECO:0000256" key="4">
    <source>
        <dbReference type="ARBA" id="ARBA00022527"/>
    </source>
</evidence>
<evidence type="ECO:0000313" key="12">
    <source>
        <dbReference type="EMBL" id="KAI6655024.1"/>
    </source>
</evidence>
<dbReference type="GO" id="GO:0033209">
    <property type="term" value="P:tumor necrosis factor-mediated signaling pathway"/>
    <property type="evidence" value="ECO:0007669"/>
    <property type="project" value="TreeGrafter"/>
</dbReference>
<keyword evidence="3" id="KW-0963">Cytoplasm</keyword>
<dbReference type="GO" id="GO:0008385">
    <property type="term" value="C:IkappaB kinase complex"/>
    <property type="evidence" value="ECO:0007669"/>
    <property type="project" value="TreeGrafter"/>
</dbReference>
<dbReference type="GO" id="GO:0045944">
    <property type="term" value="P:positive regulation of transcription by RNA polymerase II"/>
    <property type="evidence" value="ECO:0007669"/>
    <property type="project" value="TreeGrafter"/>
</dbReference>
<proteinExistence type="predicted"/>
<comment type="caution">
    <text evidence="12">The sequence shown here is derived from an EMBL/GenBank/DDBJ whole genome shotgun (WGS) entry which is preliminary data.</text>
</comment>
<dbReference type="AlphaFoldDB" id="A0AAV7K361"/>
<evidence type="ECO:0000256" key="6">
    <source>
        <dbReference type="ARBA" id="ARBA00022741"/>
    </source>
</evidence>
<feature type="domain" description="Protein kinase" evidence="11">
    <location>
        <begin position="31"/>
        <end position="329"/>
    </location>
</feature>
<comment type="catalytic activity">
    <reaction evidence="9">
        <text>L-seryl-[I-kappa-B protein] + ATP = O-phospho-L-seryl-[I-kappa-B protein] + ADP + H(+)</text>
        <dbReference type="Rhea" id="RHEA:19073"/>
        <dbReference type="Rhea" id="RHEA-COMP:13698"/>
        <dbReference type="Rhea" id="RHEA-COMP:13699"/>
        <dbReference type="ChEBI" id="CHEBI:15378"/>
        <dbReference type="ChEBI" id="CHEBI:29999"/>
        <dbReference type="ChEBI" id="CHEBI:30616"/>
        <dbReference type="ChEBI" id="CHEBI:83421"/>
        <dbReference type="ChEBI" id="CHEBI:456216"/>
        <dbReference type="EC" id="2.7.11.10"/>
    </reaction>
</comment>
<evidence type="ECO:0000256" key="2">
    <source>
        <dbReference type="ARBA" id="ARBA00012442"/>
    </source>
</evidence>
<evidence type="ECO:0000313" key="13">
    <source>
        <dbReference type="Proteomes" id="UP001165289"/>
    </source>
</evidence>
<dbReference type="PROSITE" id="PS50011">
    <property type="entry name" value="PROTEIN_KINASE_DOM"/>
    <property type="match status" value="1"/>
</dbReference>
<dbReference type="PROSITE" id="PS00108">
    <property type="entry name" value="PROTEIN_KINASE_ST"/>
    <property type="match status" value="1"/>
</dbReference>
<evidence type="ECO:0000259" key="11">
    <source>
        <dbReference type="PROSITE" id="PS50011"/>
    </source>
</evidence>
<keyword evidence="4" id="KW-0723">Serine/threonine-protein kinase</keyword>
<organism evidence="12 13">
    <name type="scientific">Oopsacas minuta</name>
    <dbReference type="NCBI Taxonomy" id="111878"/>
    <lineage>
        <taxon>Eukaryota</taxon>
        <taxon>Metazoa</taxon>
        <taxon>Porifera</taxon>
        <taxon>Hexactinellida</taxon>
        <taxon>Hexasterophora</taxon>
        <taxon>Lyssacinosida</taxon>
        <taxon>Leucopsacidae</taxon>
        <taxon>Oopsacas</taxon>
    </lineage>
</organism>
<accession>A0AAV7K361</accession>
<evidence type="ECO:0000256" key="7">
    <source>
        <dbReference type="ARBA" id="ARBA00022777"/>
    </source>
</evidence>
<gene>
    <name evidence="12" type="ORF">LOD99_2313</name>
</gene>
<dbReference type="InterPro" id="IPR000719">
    <property type="entry name" value="Prot_kinase_dom"/>
</dbReference>
<keyword evidence="6" id="KW-0547">Nucleotide-binding</keyword>
<dbReference type="GO" id="GO:0008384">
    <property type="term" value="F:IkappaB kinase activity"/>
    <property type="evidence" value="ECO:0007669"/>
    <property type="project" value="UniProtKB-EC"/>
</dbReference>
<dbReference type="SUPFAM" id="SSF56112">
    <property type="entry name" value="Protein kinase-like (PK-like)"/>
    <property type="match status" value="1"/>
</dbReference>
<sequence length="756" mass="87229">MSDIPLLPHNYPDTRHLSGPQGIHSSEHSMWVEKRHLGQGTFGRVSLWVRINDETQEMAIKFYDKNVDHSTLVRSLKEEQLLQQTNHPNIVRYLKQPPDFISPQAYTSCGIICMEYCNRGDLRKMIRQSENIFGASQNIVLLFLSNISSALQYLHTQNIIHRDIKPENILLKSESQNSVAFKLVDLGFATQYSNQSNFPSFVGTMQYFPPEMVVRMSGTTVDDSASPNSTVDLWAFGIVVFELICGTRPFVPSLAGFEWLQLVKKKEKEHICIYKDKEGEICYSTDLLLPNQLDEPYARAIAEWLTLLLDKDPMTRGGRDKARNITESIWPIRLQQILSTCYIKVAIAHELRSKYYDCVPGLKISTFIQRISRETGNPDNLIILCHDGRILDPEGVIDQCLTNKHTGELYILPNAYSGRPPPIDLATPLHVMTLLDQNFSAMDSAQFSFIVNPVFQFVYKRYQEVMTFLKAGASLQRYIEEHLKEMSDLEHNLRISTETIYSRCSFIQENILEYILKEMESFLRKAECPEQTAGIQASIRQWYELKTVINSILPEVHSIDTDHCKSAAETIIQAKNLMTEHPCQAYIKELQMRFLHLQSVVRLLMDMSDRSYYANGTRLASDINDFIDFINARFIEMQAYFLECITLYNTINEHRYVFNRNIGLIEKDFLCHLNDKFVRAFTLAFQSVYRRGAKLNSFESPHNSIDTEQEVSLSDTMSSLEETCNQCEKFFNEIHSIRLELADPKDQTMKMNNPYP</sequence>
<dbReference type="Proteomes" id="UP001165289">
    <property type="component" value="Unassembled WGS sequence"/>
</dbReference>
<dbReference type="InterPro" id="IPR011009">
    <property type="entry name" value="Kinase-like_dom_sf"/>
</dbReference>
<evidence type="ECO:0000256" key="3">
    <source>
        <dbReference type="ARBA" id="ARBA00022490"/>
    </source>
</evidence>
<feature type="region of interest" description="Disordered" evidence="10">
    <location>
        <begin position="1"/>
        <end position="24"/>
    </location>
</feature>
<evidence type="ECO:0000256" key="10">
    <source>
        <dbReference type="SAM" id="MobiDB-lite"/>
    </source>
</evidence>
<evidence type="ECO:0000256" key="8">
    <source>
        <dbReference type="ARBA" id="ARBA00022840"/>
    </source>
</evidence>
<dbReference type="InterPro" id="IPR051180">
    <property type="entry name" value="IKK"/>
</dbReference>
<protein>
    <recommendedName>
        <fullName evidence="2">IkappaB kinase</fullName>
        <ecNumber evidence="2">2.7.11.10</ecNumber>
    </recommendedName>
</protein>
<evidence type="ECO:0000256" key="9">
    <source>
        <dbReference type="ARBA" id="ARBA00048789"/>
    </source>
</evidence>
<dbReference type="Pfam" id="PF00069">
    <property type="entry name" value="Pkinase"/>
    <property type="match status" value="1"/>
</dbReference>
<keyword evidence="8" id="KW-0067">ATP-binding</keyword>
<keyword evidence="5" id="KW-0808">Transferase</keyword>
<dbReference type="InterPro" id="IPR008271">
    <property type="entry name" value="Ser/Thr_kinase_AS"/>
</dbReference>
<keyword evidence="7 12" id="KW-0418">Kinase</keyword>
<dbReference type="GO" id="GO:0005524">
    <property type="term" value="F:ATP binding"/>
    <property type="evidence" value="ECO:0007669"/>
    <property type="project" value="UniProtKB-KW"/>
</dbReference>
<dbReference type="SMART" id="SM00220">
    <property type="entry name" value="S_TKc"/>
    <property type="match status" value="1"/>
</dbReference>
<dbReference type="EC" id="2.7.11.10" evidence="2"/>
<evidence type="ECO:0000256" key="1">
    <source>
        <dbReference type="ARBA" id="ARBA00004496"/>
    </source>
</evidence>